<dbReference type="Proteomes" id="UP000198701">
    <property type="component" value="Unassembled WGS sequence"/>
</dbReference>
<dbReference type="InterPro" id="IPR005624">
    <property type="entry name" value="PduO/GlcC-like"/>
</dbReference>
<dbReference type="EMBL" id="FNFU01000017">
    <property type="protein sequence ID" value="SDK90048.1"/>
    <property type="molecule type" value="Genomic_DNA"/>
</dbReference>
<keyword evidence="2" id="KW-1185">Reference proteome</keyword>
<reference evidence="1 2" key="1">
    <citation type="submission" date="2016-10" db="EMBL/GenBank/DDBJ databases">
        <authorList>
            <person name="de Groot N.N."/>
        </authorList>
    </citation>
    <scope>NUCLEOTIDE SEQUENCE [LARGE SCALE GENOMIC DNA]</scope>
    <source>
        <strain evidence="1 2">CGMCC 1.5382</strain>
    </source>
</reference>
<accession>A0A1G9FNP3</accession>
<dbReference type="PANTHER" id="PTHR34309">
    <property type="entry name" value="SLR1406 PROTEIN"/>
    <property type="match status" value="1"/>
</dbReference>
<dbReference type="Pfam" id="PF03928">
    <property type="entry name" value="HbpS-like"/>
    <property type="match status" value="1"/>
</dbReference>
<dbReference type="Gene3D" id="3.30.450.150">
    <property type="entry name" value="Haem-degrading domain"/>
    <property type="match status" value="1"/>
</dbReference>
<dbReference type="PANTHER" id="PTHR34309:SF1">
    <property type="entry name" value="PROTEIN GLCG"/>
    <property type="match status" value="1"/>
</dbReference>
<name>A0A1G9FNP3_9MICO</name>
<dbReference type="STRING" id="386301.SAMN05216282_11739"/>
<dbReference type="OrthoDB" id="3694831at2"/>
<dbReference type="InterPro" id="IPR052517">
    <property type="entry name" value="GlcG_carb_metab_protein"/>
</dbReference>
<gene>
    <name evidence="1" type="ORF">SAMN05216282_11739</name>
</gene>
<protein>
    <submittedName>
        <fullName evidence="1">Uncharacterized conserved protein GlcG, DUF336 family</fullName>
    </submittedName>
</protein>
<sequence length="151" mass="15472">MSRSLTLGTAERMVAVARERAEELGVLVSIAVVDRGGHLVAFARMNGAEIAGPTLAVDKAFTSVAHSAPTAELALLAAPGGPLFGLQANGGGRYVIFPGGVPFREKDLIVGGIGVSGATAPEDASCAEAAAEWFRVMTGDSRQARPPEADR</sequence>
<evidence type="ECO:0000313" key="2">
    <source>
        <dbReference type="Proteomes" id="UP000198701"/>
    </source>
</evidence>
<evidence type="ECO:0000313" key="1">
    <source>
        <dbReference type="EMBL" id="SDK90048.1"/>
    </source>
</evidence>
<dbReference type="InterPro" id="IPR038084">
    <property type="entry name" value="PduO/GlcC-like_sf"/>
</dbReference>
<organism evidence="1 2">
    <name type="scientific">Cryobacterium psychrotolerans</name>
    <dbReference type="NCBI Taxonomy" id="386301"/>
    <lineage>
        <taxon>Bacteria</taxon>
        <taxon>Bacillati</taxon>
        <taxon>Actinomycetota</taxon>
        <taxon>Actinomycetes</taxon>
        <taxon>Micrococcales</taxon>
        <taxon>Microbacteriaceae</taxon>
        <taxon>Cryobacterium</taxon>
    </lineage>
</organism>
<proteinExistence type="predicted"/>
<dbReference type="SUPFAM" id="SSF143744">
    <property type="entry name" value="GlcG-like"/>
    <property type="match status" value="1"/>
</dbReference>
<dbReference type="AlphaFoldDB" id="A0A1G9FNP3"/>